<dbReference type="Proteomes" id="UP000714380">
    <property type="component" value="Unassembled WGS sequence"/>
</dbReference>
<protein>
    <submittedName>
        <fullName evidence="1">Uncharacterized protein</fullName>
    </submittedName>
</protein>
<keyword evidence="2" id="KW-1185">Reference proteome</keyword>
<dbReference type="EMBL" id="JAEDAH010000091">
    <property type="protein sequence ID" value="MCA6064761.1"/>
    <property type="molecule type" value="Genomic_DNA"/>
</dbReference>
<reference evidence="1 2" key="1">
    <citation type="submission" date="2020-12" db="EMBL/GenBank/DDBJ databases">
        <title>Novel Thalassolituus-related marine hydrocarbonoclastic bacteria mediated algae-derived hydrocarbons mineralization in twilight zone of the northern South China Sea.</title>
        <authorList>
            <person name="Dong C."/>
        </authorList>
    </citation>
    <scope>NUCLEOTIDE SEQUENCE [LARGE SCALE GENOMIC DNA]</scope>
    <source>
        <strain evidence="1 2">IMCC1826</strain>
    </source>
</reference>
<comment type="caution">
    <text evidence="1">The sequence shown here is derived from an EMBL/GenBank/DDBJ whole genome shotgun (WGS) entry which is preliminary data.</text>
</comment>
<proteinExistence type="predicted"/>
<accession>A0ABS7ZSX0</accession>
<sequence>MTGSHGYRKILGPEDDRNLTRSVWVPAGQYNEWQRIKDGKDGNYYMTSLFRSVTDMAKTPGARMPVSQAGRYGDFDMSYQVSPASKDIYLNLVALSNESQSCASRTPGVYRVEWNGDAIKGNWSVRDGSYTDMDLSHQWGGAHSAVIPGKFKNKEDAGRKIANHLENAYFPQTRQRNAIHENNNHFSMFWLNNEFTSETHVKSLVSMMQMARKQSAELQWLVHGEACGTFVRAAEYLKKNPVSDNPHEAQKGFELQSFYFSNPRGRRTGKSDLEKICKEVGFKYENVKINDKDIFKNADARKSALFKSALTVASISGGVLSGSSISSALGDNFIGLNTMMQIKDAISAGHVTATTAGITICGGVVLVGAAYALEGLGRHLGGVYSTAFRDGNQNWAA</sequence>
<dbReference type="RefSeq" id="WP_225676045.1">
    <property type="nucleotide sequence ID" value="NZ_JAEDAH010000091.1"/>
</dbReference>
<name>A0ABS7ZSX0_9GAMM</name>
<evidence type="ECO:0000313" key="1">
    <source>
        <dbReference type="EMBL" id="MCA6064761.1"/>
    </source>
</evidence>
<evidence type="ECO:0000313" key="2">
    <source>
        <dbReference type="Proteomes" id="UP000714380"/>
    </source>
</evidence>
<organism evidence="1 2">
    <name type="scientific">Thalassolituus marinus</name>
    <dbReference type="NCBI Taxonomy" id="671053"/>
    <lineage>
        <taxon>Bacteria</taxon>
        <taxon>Pseudomonadati</taxon>
        <taxon>Pseudomonadota</taxon>
        <taxon>Gammaproteobacteria</taxon>
        <taxon>Oceanospirillales</taxon>
        <taxon>Oceanospirillaceae</taxon>
        <taxon>Thalassolituus</taxon>
    </lineage>
</organism>
<gene>
    <name evidence="1" type="ORF">I9W95_14205</name>
</gene>